<feature type="domain" description="Flagellar protein FlgJ N-terminal" evidence="2">
    <location>
        <begin position="66"/>
        <end position="114"/>
    </location>
</feature>
<evidence type="ECO:0000313" key="4">
    <source>
        <dbReference type="Proteomes" id="UP000190625"/>
    </source>
</evidence>
<dbReference type="Proteomes" id="UP000190625">
    <property type="component" value="Unassembled WGS sequence"/>
</dbReference>
<keyword evidence="4" id="KW-1185">Reference proteome</keyword>
<name>A0A1T4KZ00_9FIRM</name>
<gene>
    <name evidence="3" type="ORF">SAMN02745118_00955</name>
</gene>
<dbReference type="InterPro" id="IPR019301">
    <property type="entry name" value="Flagellar_prot_FlgJ_N"/>
</dbReference>
<dbReference type="OrthoDB" id="9796740at2"/>
<accession>A0A1T4KZ00</accession>
<dbReference type="EMBL" id="FUWM01000007">
    <property type="protein sequence ID" value="SJZ47694.1"/>
    <property type="molecule type" value="Genomic_DNA"/>
</dbReference>
<keyword evidence="3" id="KW-0282">Flagellum</keyword>
<dbReference type="RefSeq" id="WP_078809450.1">
    <property type="nucleotide sequence ID" value="NZ_FUWM01000007.1"/>
</dbReference>
<protein>
    <submittedName>
        <fullName evidence="3">Flagellar protein FlgJ</fullName>
    </submittedName>
</protein>
<proteinExistence type="predicted"/>
<evidence type="ECO:0000259" key="2">
    <source>
        <dbReference type="Pfam" id="PF10135"/>
    </source>
</evidence>
<organism evidence="3 4">
    <name type="scientific">Selenihalanaerobacter shriftii</name>
    <dbReference type="NCBI Taxonomy" id="142842"/>
    <lineage>
        <taxon>Bacteria</taxon>
        <taxon>Bacillati</taxon>
        <taxon>Bacillota</taxon>
        <taxon>Clostridia</taxon>
        <taxon>Halanaerobiales</taxon>
        <taxon>Halobacteroidaceae</taxon>
        <taxon>Selenihalanaerobacter</taxon>
    </lineage>
</organism>
<evidence type="ECO:0000256" key="1">
    <source>
        <dbReference type="SAM" id="MobiDB-lite"/>
    </source>
</evidence>
<dbReference type="STRING" id="142842.SAMN02745118_00955"/>
<keyword evidence="3" id="KW-0966">Cell projection</keyword>
<evidence type="ECO:0000313" key="3">
    <source>
        <dbReference type="EMBL" id="SJZ47694.1"/>
    </source>
</evidence>
<reference evidence="4" key="1">
    <citation type="submission" date="2017-02" db="EMBL/GenBank/DDBJ databases">
        <authorList>
            <person name="Varghese N."/>
            <person name="Submissions S."/>
        </authorList>
    </citation>
    <scope>NUCLEOTIDE SEQUENCE [LARGE SCALE GENOMIC DNA]</scope>
    <source>
        <strain evidence="4">ATCC BAA-73</strain>
    </source>
</reference>
<keyword evidence="3" id="KW-0969">Cilium</keyword>
<sequence>MKISSNQSLRLLQTKNDLQRSKREVNNFKQSLQKAEQVMQSEKERETKLREVSKKFSALFVGLMLKEMRKTIPKSGYLNGGLKEDIFRERLDQKYAQEISRSQQLDMAEVLYKQLNQKIE</sequence>
<dbReference type="AlphaFoldDB" id="A0A1T4KZ00"/>
<dbReference type="Pfam" id="PF10135">
    <property type="entry name" value="Rod-binding"/>
    <property type="match status" value="1"/>
</dbReference>
<feature type="compositionally biased region" description="Polar residues" evidence="1">
    <location>
        <begin position="1"/>
        <end position="16"/>
    </location>
</feature>
<feature type="region of interest" description="Disordered" evidence="1">
    <location>
        <begin position="1"/>
        <end position="23"/>
    </location>
</feature>